<accession>A0A2T3MX11</accession>
<dbReference type="CDD" id="cd06664">
    <property type="entry name" value="IscU_like"/>
    <property type="match status" value="1"/>
</dbReference>
<keyword evidence="4" id="KW-1185">Reference proteome</keyword>
<dbReference type="EMBL" id="PYMC01000009">
    <property type="protein sequence ID" value="PSW04431.1"/>
    <property type="molecule type" value="Genomic_DNA"/>
</dbReference>
<organism evidence="3 4">
    <name type="scientific">Photobacterium lipolyticum</name>
    <dbReference type="NCBI Taxonomy" id="266810"/>
    <lineage>
        <taxon>Bacteria</taxon>
        <taxon>Pseudomonadati</taxon>
        <taxon>Pseudomonadota</taxon>
        <taxon>Gammaproteobacteria</taxon>
        <taxon>Vibrionales</taxon>
        <taxon>Vibrionaceae</taxon>
        <taxon>Photobacterium</taxon>
    </lineage>
</organism>
<dbReference type="RefSeq" id="WP_107283960.1">
    <property type="nucleotide sequence ID" value="NZ_PYMC01000009.1"/>
</dbReference>
<evidence type="ECO:0000313" key="4">
    <source>
        <dbReference type="Proteomes" id="UP000240904"/>
    </source>
</evidence>
<dbReference type="Gene3D" id="3.90.1010.10">
    <property type="match status" value="1"/>
</dbReference>
<dbReference type="InterPro" id="IPR002871">
    <property type="entry name" value="NIF_FeS_clus_asmbl_NifU_N"/>
</dbReference>
<name>A0A2T3MX11_9GAMM</name>
<evidence type="ECO:0000313" key="3">
    <source>
        <dbReference type="EMBL" id="PSW04431.1"/>
    </source>
</evidence>
<protein>
    <submittedName>
        <fullName evidence="3">SUF system NifU family Fe-S cluster assembly protein</fullName>
    </submittedName>
</protein>
<proteinExistence type="inferred from homology"/>
<feature type="domain" description="NIF system FeS cluster assembly NifU N-terminal" evidence="2">
    <location>
        <begin position="9"/>
        <end position="129"/>
    </location>
</feature>
<comment type="similarity">
    <text evidence="1">Belongs to the NifU family.</text>
</comment>
<dbReference type="GO" id="GO:0016226">
    <property type="term" value="P:iron-sulfur cluster assembly"/>
    <property type="evidence" value="ECO:0007669"/>
    <property type="project" value="InterPro"/>
</dbReference>
<dbReference type="SUPFAM" id="SSF82649">
    <property type="entry name" value="SufE/NifU"/>
    <property type="match status" value="1"/>
</dbReference>
<sequence>MDEILRELYQALILDHGRHPRNYKKIEHYTHCQEGYNLVCGDRVMLYLRVEDDRVVDASFEGEGCAISMASASLMTEQVKGKTLDQTLQLFDAFHHQVTDKDLDEDMSGRLGKLTVFGGVREFPGRIKCATLAWHTLKGCLEDPDHRQAVTTE</sequence>
<reference evidence="3 4" key="1">
    <citation type="submission" date="2018-03" db="EMBL/GenBank/DDBJ databases">
        <title>Whole genome sequencing of Histamine producing bacteria.</title>
        <authorList>
            <person name="Butler K."/>
        </authorList>
    </citation>
    <scope>NUCLEOTIDE SEQUENCE [LARGE SCALE GENOMIC DNA]</scope>
    <source>
        <strain evidence="3 4">DSM 16190</strain>
    </source>
</reference>
<comment type="caution">
    <text evidence="3">The sequence shown here is derived from an EMBL/GenBank/DDBJ whole genome shotgun (WGS) entry which is preliminary data.</text>
</comment>
<dbReference type="NCBIfam" id="TIGR01994">
    <property type="entry name" value="SUF_scaf_2"/>
    <property type="match status" value="1"/>
</dbReference>
<evidence type="ECO:0000256" key="1">
    <source>
        <dbReference type="ARBA" id="ARBA00006420"/>
    </source>
</evidence>
<dbReference type="AlphaFoldDB" id="A0A2T3MX11"/>
<gene>
    <name evidence="3" type="ORF">C9I89_14005</name>
</gene>
<dbReference type="Pfam" id="PF01592">
    <property type="entry name" value="NifU_N"/>
    <property type="match status" value="1"/>
</dbReference>
<dbReference type="Proteomes" id="UP000240904">
    <property type="component" value="Unassembled WGS sequence"/>
</dbReference>
<dbReference type="GO" id="GO:0051536">
    <property type="term" value="F:iron-sulfur cluster binding"/>
    <property type="evidence" value="ECO:0007669"/>
    <property type="project" value="InterPro"/>
</dbReference>
<dbReference type="FunFam" id="3.90.1010.10:FF:000002">
    <property type="entry name" value="Iron-sulfur cluster assembly scaffold protein NifU"/>
    <property type="match status" value="1"/>
</dbReference>
<evidence type="ECO:0000259" key="2">
    <source>
        <dbReference type="Pfam" id="PF01592"/>
    </source>
</evidence>
<dbReference type="PANTHER" id="PTHR10093">
    <property type="entry name" value="IRON-SULFUR CLUSTER ASSEMBLY ENZYME NIFU HOMOLOG"/>
    <property type="match status" value="1"/>
</dbReference>
<dbReference type="OrthoDB" id="9804157at2"/>
<dbReference type="GO" id="GO:0005506">
    <property type="term" value="F:iron ion binding"/>
    <property type="evidence" value="ECO:0007669"/>
    <property type="project" value="InterPro"/>
</dbReference>